<dbReference type="Pfam" id="PF00462">
    <property type="entry name" value="Glutaredoxin"/>
    <property type="match status" value="1"/>
</dbReference>
<proteinExistence type="predicted"/>
<evidence type="ECO:0000259" key="2">
    <source>
        <dbReference type="Pfam" id="PF00462"/>
    </source>
</evidence>
<dbReference type="Pfam" id="PF23733">
    <property type="entry name" value="GRXCR1-2_C"/>
    <property type="match status" value="1"/>
</dbReference>
<dbReference type="EMBL" id="PKPP01009167">
    <property type="protein sequence ID" value="PWA48906.1"/>
    <property type="molecule type" value="Genomic_DNA"/>
</dbReference>
<dbReference type="PROSITE" id="PS51354">
    <property type="entry name" value="GLUTAREDOXIN_2"/>
    <property type="match status" value="1"/>
</dbReference>
<dbReference type="PANTHER" id="PTHR45669">
    <property type="entry name" value="GLUTAREDOXIN DOMAIN-CONTAINING CYSTEINE-RICH PROTEIN CG12206-RELATED"/>
    <property type="match status" value="1"/>
</dbReference>
<feature type="region of interest" description="Disordered" evidence="1">
    <location>
        <begin position="1"/>
        <end position="21"/>
    </location>
</feature>
<dbReference type="OrthoDB" id="423313at2759"/>
<feature type="compositionally biased region" description="Basic and acidic residues" evidence="1">
    <location>
        <begin position="47"/>
        <end position="56"/>
    </location>
</feature>
<accession>A0A2U1LIT4</accession>
<feature type="region of interest" description="Disordered" evidence="1">
    <location>
        <begin position="119"/>
        <end position="151"/>
    </location>
</feature>
<dbReference type="Gene3D" id="3.40.30.10">
    <property type="entry name" value="Glutaredoxin"/>
    <property type="match status" value="1"/>
</dbReference>
<dbReference type="STRING" id="35608.A0A2U1LIT4"/>
<dbReference type="InterPro" id="IPR036249">
    <property type="entry name" value="Thioredoxin-like_sf"/>
</dbReference>
<evidence type="ECO:0000313" key="3">
    <source>
        <dbReference type="EMBL" id="PWA48906.1"/>
    </source>
</evidence>
<keyword evidence="4" id="KW-1185">Reference proteome</keyword>
<reference evidence="3 4" key="1">
    <citation type="journal article" date="2018" name="Mol. Plant">
        <title>The genome of Artemisia annua provides insight into the evolution of Asteraceae family and artemisinin biosynthesis.</title>
        <authorList>
            <person name="Shen Q."/>
            <person name="Zhang L."/>
            <person name="Liao Z."/>
            <person name="Wang S."/>
            <person name="Yan T."/>
            <person name="Shi P."/>
            <person name="Liu M."/>
            <person name="Fu X."/>
            <person name="Pan Q."/>
            <person name="Wang Y."/>
            <person name="Lv Z."/>
            <person name="Lu X."/>
            <person name="Zhang F."/>
            <person name="Jiang W."/>
            <person name="Ma Y."/>
            <person name="Chen M."/>
            <person name="Hao X."/>
            <person name="Li L."/>
            <person name="Tang Y."/>
            <person name="Lv G."/>
            <person name="Zhou Y."/>
            <person name="Sun X."/>
            <person name="Brodelius P.E."/>
            <person name="Rose J.K.C."/>
            <person name="Tang K."/>
        </authorList>
    </citation>
    <scope>NUCLEOTIDE SEQUENCE [LARGE SCALE GENOMIC DNA]</scope>
    <source>
        <strain evidence="4">cv. Huhao1</strain>
        <tissue evidence="3">Leaf</tissue>
    </source>
</reference>
<feature type="region of interest" description="Disordered" evidence="1">
    <location>
        <begin position="36"/>
        <end position="69"/>
    </location>
</feature>
<feature type="compositionally biased region" description="Polar residues" evidence="1">
    <location>
        <begin position="120"/>
        <end position="131"/>
    </location>
</feature>
<dbReference type="Proteomes" id="UP000245207">
    <property type="component" value="Unassembled WGS sequence"/>
</dbReference>
<evidence type="ECO:0000256" key="1">
    <source>
        <dbReference type="SAM" id="MobiDB-lite"/>
    </source>
</evidence>
<protein>
    <submittedName>
        <fullName evidence="3">Glutaredoxin</fullName>
    </submittedName>
</protein>
<dbReference type="InterPro" id="IPR002109">
    <property type="entry name" value="Glutaredoxin"/>
</dbReference>
<dbReference type="SUPFAM" id="SSF52833">
    <property type="entry name" value="Thioredoxin-like"/>
    <property type="match status" value="1"/>
</dbReference>
<dbReference type="CDD" id="cd03031">
    <property type="entry name" value="GRX_GRX_like"/>
    <property type="match status" value="1"/>
</dbReference>
<gene>
    <name evidence="3" type="ORF">CTI12_AA486670</name>
</gene>
<dbReference type="AlphaFoldDB" id="A0A2U1LIT4"/>
<sequence length="413" mass="45340">MGCVSSKHIKKEIQKENHLSNHVVSLTSSTYGALKLDKDQQLSPPVKPEKPVKPEVKISPPRRSHNGPPEIINAWELMEDLEDEGQVEDAKAKETAKKSPKMRRGFAEIDVKTPKKFLNQLGSSPKVNSKRFSGKENNGKKNGVKRLDNCSPMGNSVIVKASTLPPNLRISKNKGNGCESPVDSGLNTARRRNLGLLFDPDAKKRVLEKEEIKKMVSGTPTSQKKRNPSLEGFEKKCLPDTENVVVIYTTTLRGIRKTFEDCNKVRGIMESHHVRMIERDVSMDSGFKEELRKLLGKKEVKVPIVLVKGRLIGGFEEIMKLEEEGKLGILLDGIPKVSAAGCKGCGGVRFVMCTVCNGSCKLIGGDGRRSIKCVECNENGLVQCPVCCEITSLDVMNVKSTGFGVENVANSTG</sequence>
<feature type="domain" description="Glutaredoxin" evidence="2">
    <location>
        <begin position="245"/>
        <end position="312"/>
    </location>
</feature>
<organism evidence="3 4">
    <name type="scientific">Artemisia annua</name>
    <name type="common">Sweet wormwood</name>
    <dbReference type="NCBI Taxonomy" id="35608"/>
    <lineage>
        <taxon>Eukaryota</taxon>
        <taxon>Viridiplantae</taxon>
        <taxon>Streptophyta</taxon>
        <taxon>Embryophyta</taxon>
        <taxon>Tracheophyta</taxon>
        <taxon>Spermatophyta</taxon>
        <taxon>Magnoliopsida</taxon>
        <taxon>eudicotyledons</taxon>
        <taxon>Gunneridae</taxon>
        <taxon>Pentapetalae</taxon>
        <taxon>asterids</taxon>
        <taxon>campanulids</taxon>
        <taxon>Asterales</taxon>
        <taxon>Asteraceae</taxon>
        <taxon>Asteroideae</taxon>
        <taxon>Anthemideae</taxon>
        <taxon>Artemisiinae</taxon>
        <taxon>Artemisia</taxon>
    </lineage>
</organism>
<evidence type="ECO:0000313" key="4">
    <source>
        <dbReference type="Proteomes" id="UP000245207"/>
    </source>
</evidence>
<name>A0A2U1LIT4_ARTAN</name>
<dbReference type="PANTHER" id="PTHR45669:SF12">
    <property type="entry name" value="EMB|CAB85507.1"/>
    <property type="match status" value="1"/>
</dbReference>
<comment type="caution">
    <text evidence="3">The sequence shown here is derived from an EMBL/GenBank/DDBJ whole genome shotgun (WGS) entry which is preliminary data.</text>
</comment>